<organism evidence="2">
    <name type="scientific">Opuntia streptacantha</name>
    <name type="common">Prickly pear cactus</name>
    <name type="synonym">Opuntia cardona</name>
    <dbReference type="NCBI Taxonomy" id="393608"/>
    <lineage>
        <taxon>Eukaryota</taxon>
        <taxon>Viridiplantae</taxon>
        <taxon>Streptophyta</taxon>
        <taxon>Embryophyta</taxon>
        <taxon>Tracheophyta</taxon>
        <taxon>Spermatophyta</taxon>
        <taxon>Magnoliopsida</taxon>
        <taxon>eudicotyledons</taxon>
        <taxon>Gunneridae</taxon>
        <taxon>Pentapetalae</taxon>
        <taxon>Caryophyllales</taxon>
        <taxon>Cactineae</taxon>
        <taxon>Cactaceae</taxon>
        <taxon>Opuntioideae</taxon>
        <taxon>Opuntia</taxon>
    </lineage>
</organism>
<reference evidence="2" key="1">
    <citation type="journal article" date="2013" name="J. Plant Res.">
        <title>Effect of fungi and light on seed germination of three Opuntia species from semiarid lands of central Mexico.</title>
        <authorList>
            <person name="Delgado-Sanchez P."/>
            <person name="Jimenez-Bremont J.F."/>
            <person name="Guerrero-Gonzalez Mde L."/>
            <person name="Flores J."/>
        </authorList>
    </citation>
    <scope>NUCLEOTIDE SEQUENCE</scope>
    <source>
        <tissue evidence="2">Cladode</tissue>
    </source>
</reference>
<keyword evidence="1" id="KW-0472">Membrane</keyword>
<dbReference type="PANTHER" id="PTHR33306">
    <property type="entry name" value="EXPRESSED PROTEIN-RELATED-RELATED"/>
    <property type="match status" value="1"/>
</dbReference>
<accession>A0A7C8Z139</accession>
<sequence length="122" mass="13982">MSSSSLGAPPLALVALFGVVLFYLYMSTYFHFEEELENAMITFNIVLFFIPAFLLFLMQCSYKTGEKWFLLRIPRPDHGAIHRAGGSPCGMAVLLALLLVMISYHSSVGSRWFRPLWYSHYY</sequence>
<reference evidence="2" key="2">
    <citation type="submission" date="2020-07" db="EMBL/GenBank/DDBJ databases">
        <authorList>
            <person name="Vera ALvarez R."/>
            <person name="Arias-Moreno D.M."/>
            <person name="Jimenez-Jacinto V."/>
            <person name="Jimenez-Bremont J.F."/>
            <person name="Swaminathan K."/>
            <person name="Moose S.P."/>
            <person name="Guerrero-Gonzalez M.L."/>
            <person name="Marino-Ramirez L."/>
            <person name="Landsman D."/>
            <person name="Rodriguez-Kessler M."/>
            <person name="Delgado-Sanchez P."/>
        </authorList>
    </citation>
    <scope>NUCLEOTIDE SEQUENCE</scope>
    <source>
        <tissue evidence="2">Cladode</tissue>
    </source>
</reference>
<proteinExistence type="predicted"/>
<evidence type="ECO:0000313" key="2">
    <source>
        <dbReference type="EMBL" id="MBA4631778.1"/>
    </source>
</evidence>
<name>A0A7C8Z139_OPUST</name>
<feature type="transmembrane region" description="Helical" evidence="1">
    <location>
        <begin position="12"/>
        <end position="32"/>
    </location>
</feature>
<keyword evidence="1" id="KW-1133">Transmembrane helix</keyword>
<dbReference type="AlphaFoldDB" id="A0A7C8Z139"/>
<feature type="transmembrane region" description="Helical" evidence="1">
    <location>
        <begin position="80"/>
        <end position="104"/>
    </location>
</feature>
<dbReference type="EMBL" id="GISG01079331">
    <property type="protein sequence ID" value="MBA4631778.1"/>
    <property type="molecule type" value="Transcribed_RNA"/>
</dbReference>
<keyword evidence="1" id="KW-0812">Transmembrane</keyword>
<dbReference type="PANTHER" id="PTHR33306:SF40">
    <property type="entry name" value="EXPRESSED PROTEIN"/>
    <property type="match status" value="1"/>
</dbReference>
<protein>
    <submittedName>
        <fullName evidence="2">Uncharacterized protein</fullName>
    </submittedName>
</protein>
<evidence type="ECO:0000256" key="1">
    <source>
        <dbReference type="SAM" id="Phobius"/>
    </source>
</evidence>
<feature type="transmembrane region" description="Helical" evidence="1">
    <location>
        <begin position="38"/>
        <end position="59"/>
    </location>
</feature>